<comment type="caution">
    <text evidence="2">The sequence shown here is derived from an EMBL/GenBank/DDBJ whole genome shotgun (WGS) entry which is preliminary data.</text>
</comment>
<gene>
    <name evidence="2" type="ORF">GCM10025751_32680</name>
</gene>
<dbReference type="Proteomes" id="UP001501729">
    <property type="component" value="Unassembled WGS sequence"/>
</dbReference>
<evidence type="ECO:0008006" key="4">
    <source>
        <dbReference type="Google" id="ProtNLM"/>
    </source>
</evidence>
<keyword evidence="1" id="KW-0472">Membrane</keyword>
<evidence type="ECO:0000313" key="2">
    <source>
        <dbReference type="EMBL" id="GAA5054315.1"/>
    </source>
</evidence>
<dbReference type="RefSeq" id="WP_227778385.1">
    <property type="nucleotide sequence ID" value="NZ_BAABKX010000013.1"/>
</dbReference>
<organism evidence="2 3">
    <name type="scientific">Haladaptatus pallidirubidus</name>
    <dbReference type="NCBI Taxonomy" id="1008152"/>
    <lineage>
        <taxon>Archaea</taxon>
        <taxon>Methanobacteriati</taxon>
        <taxon>Methanobacteriota</taxon>
        <taxon>Stenosarchaea group</taxon>
        <taxon>Halobacteria</taxon>
        <taxon>Halobacteriales</taxon>
        <taxon>Haladaptataceae</taxon>
        <taxon>Haladaptatus</taxon>
    </lineage>
</organism>
<accession>A0AAV3UJV5</accession>
<sequence>MSFLDVLPLAFVMVAGPQILSAIFLATSENWRQNSAAYVLGAAISISLVVTLVYFAGDIALGQGTTNNTLYGIILVLLLVAMVNVFRTRGETEPPKWMAKLTSANPRFSFRLGFLLMGFFPSDLLTSAAVGSYLAAQEAPWTDALPFIGLTLLILAIPSLILLAFGDRAEASLPKARDWMETNSWIINEVVLLFFIAITINNLTG</sequence>
<evidence type="ECO:0000313" key="3">
    <source>
        <dbReference type="Proteomes" id="UP001501729"/>
    </source>
</evidence>
<feature type="transmembrane region" description="Helical" evidence="1">
    <location>
        <begin position="185"/>
        <end position="204"/>
    </location>
</feature>
<keyword evidence="3" id="KW-1185">Reference proteome</keyword>
<proteinExistence type="predicted"/>
<evidence type="ECO:0000256" key="1">
    <source>
        <dbReference type="SAM" id="Phobius"/>
    </source>
</evidence>
<dbReference type="EMBL" id="BAABKX010000013">
    <property type="protein sequence ID" value="GAA5054315.1"/>
    <property type="molecule type" value="Genomic_DNA"/>
</dbReference>
<dbReference type="InterPro" id="IPR021315">
    <property type="entry name" value="Gap/Sap"/>
</dbReference>
<dbReference type="Pfam" id="PF11139">
    <property type="entry name" value="SfLAP"/>
    <property type="match status" value="1"/>
</dbReference>
<reference evidence="2 3" key="1">
    <citation type="journal article" date="2019" name="Int. J. Syst. Evol. Microbiol.">
        <title>The Global Catalogue of Microorganisms (GCM) 10K type strain sequencing project: providing services to taxonomists for standard genome sequencing and annotation.</title>
        <authorList>
            <consortium name="The Broad Institute Genomics Platform"/>
            <consortium name="The Broad Institute Genome Sequencing Center for Infectious Disease"/>
            <person name="Wu L."/>
            <person name="Ma J."/>
        </authorList>
    </citation>
    <scope>NUCLEOTIDE SEQUENCE [LARGE SCALE GENOMIC DNA]</scope>
    <source>
        <strain evidence="2 3">JCM 17504</strain>
    </source>
</reference>
<keyword evidence="1" id="KW-0812">Transmembrane</keyword>
<name>A0AAV3UJV5_9EURY</name>
<protein>
    <recommendedName>
        <fullName evidence="4">Sap, sulfolipid-1-addressing protein</fullName>
    </recommendedName>
</protein>
<feature type="transmembrane region" description="Helical" evidence="1">
    <location>
        <begin position="147"/>
        <end position="165"/>
    </location>
</feature>
<feature type="transmembrane region" description="Helical" evidence="1">
    <location>
        <begin position="6"/>
        <end position="25"/>
    </location>
</feature>
<feature type="transmembrane region" description="Helical" evidence="1">
    <location>
        <begin position="69"/>
        <end position="87"/>
    </location>
</feature>
<dbReference type="GeneID" id="68616686"/>
<keyword evidence="1" id="KW-1133">Transmembrane helix</keyword>
<dbReference type="AlphaFoldDB" id="A0AAV3UJV5"/>
<feature type="transmembrane region" description="Helical" evidence="1">
    <location>
        <begin position="108"/>
        <end position="135"/>
    </location>
</feature>
<feature type="transmembrane region" description="Helical" evidence="1">
    <location>
        <begin position="37"/>
        <end position="57"/>
    </location>
</feature>